<keyword evidence="12" id="KW-1185">Reference proteome</keyword>
<dbReference type="InterPro" id="IPR023405">
    <property type="entry name" value="Topo_IA_core_domain"/>
</dbReference>
<dbReference type="EMBL" id="VUNS01000001">
    <property type="protein sequence ID" value="MST95613.1"/>
    <property type="molecule type" value="Genomic_DNA"/>
</dbReference>
<dbReference type="InterPro" id="IPR005733">
    <property type="entry name" value="TopoI_bac-type"/>
</dbReference>
<dbReference type="InterPro" id="IPR013824">
    <property type="entry name" value="Topo_IA_cen_sub1"/>
</dbReference>
<dbReference type="Gene3D" id="2.70.20.10">
    <property type="entry name" value="Topoisomerase I, domain 3"/>
    <property type="match status" value="1"/>
</dbReference>
<feature type="site" description="Interaction with DNA" evidence="8">
    <location>
        <position position="302"/>
    </location>
</feature>
<dbReference type="GO" id="GO:0006265">
    <property type="term" value="P:DNA topological change"/>
    <property type="evidence" value="ECO:0007669"/>
    <property type="project" value="UniProtKB-UniRule"/>
</dbReference>
<feature type="site" description="Interaction with DNA" evidence="8">
    <location>
        <position position="155"/>
    </location>
</feature>
<accession>A0A844FXL1</accession>
<dbReference type="SUPFAM" id="SSF56712">
    <property type="entry name" value="Prokaryotic type I DNA topoisomerase"/>
    <property type="match status" value="1"/>
</dbReference>
<comment type="function">
    <text evidence="8">Releases the supercoiling and torsional tension of DNA, which is introduced during the DNA replication and transcription, by transiently cleaving and rejoining one strand of the DNA duplex. Introduces a single-strand break via transesterification at a target site in duplex DNA. The scissile phosphodiester is attacked by the catalytic tyrosine of the enzyme, resulting in the formation of a DNA-(5'-phosphotyrosyl)-enzyme intermediate and the expulsion of a 3'-OH DNA strand. The free DNA strand then undergoes passage around the unbroken strand, thus removing DNA supercoils. Finally, in the religation step, the DNA 3'-OH attacks the covalent intermediate to expel the active-site tyrosine and restore the DNA phosphodiester backbone.</text>
</comment>
<evidence type="ECO:0000313" key="11">
    <source>
        <dbReference type="EMBL" id="MST95613.1"/>
    </source>
</evidence>
<comment type="catalytic activity">
    <reaction evidence="1 8">
        <text>ATP-independent breakage of single-stranded DNA, followed by passage and rejoining.</text>
        <dbReference type="EC" id="5.6.2.1"/>
    </reaction>
</comment>
<evidence type="ECO:0000256" key="4">
    <source>
        <dbReference type="ARBA" id="ARBA00022842"/>
    </source>
</evidence>
<feature type="site" description="Interaction with DNA" evidence="8">
    <location>
        <position position="498"/>
    </location>
</feature>
<dbReference type="Gene3D" id="1.10.290.10">
    <property type="entry name" value="Topoisomerase I, domain 4"/>
    <property type="match status" value="1"/>
</dbReference>
<dbReference type="InterPro" id="IPR013826">
    <property type="entry name" value="Topo_IA_cen_sub3"/>
</dbReference>
<evidence type="ECO:0000256" key="1">
    <source>
        <dbReference type="ARBA" id="ARBA00000213"/>
    </source>
</evidence>
<dbReference type="InterPro" id="IPR003601">
    <property type="entry name" value="Topo_IA_2"/>
</dbReference>
<sequence length="841" mass="93896">MSKLLIVESPTKARTIGKMLGKDYTIIASMGHIRDLPERELGVDIEHNFAPQYVDTSRSKSVVKELRAAAKTADEIYLAPDPDREGEAIAWHLAEVLEKSTKSPLYRVTFHEITRSAIEKAMTEKGEINLNLVDAQQARRVLDRIVGYQVSPLLWSRIEKGSSAGRVQSVALRLVVERERAINAFQPEEYWVFALVFRTADGREFTTRLFKINGKDFKVGSGVEAEKLMAAVRAGAPPAVGPVTSAERKRYAPPPFTTSTLQQTANTVLHYSATNTMRYAQQLYEGMDIGEGGAVGLITYMRTDSVTIAREAQEAALSFIREAYGANYLPPKPNFYKNKAAAQEAHEAIRPTDVRRTPEAMAPFLDPMQLKLYTLIWRRFVASQMAPAIQNLTTVDVVIGGNDAQEYTFRATATVPVFAGFSKVYEDAKKSKDESREAEVLGSLKTGDPLTIRDFKTEQKFTEPPPRYSEAALIKELEENGIGRPSTYATILRTIQDRDYVNREQGKLIPTELGFSVNDFLVERLPELFDVGFTARMEQELDEIEEGKVSWTDMMADFYAKFSPWLEDARNSDAPPPEEAGALLKLLEEVAFTAPEKVGRRTYDDGKFFRSIRDKFLEDGKITARQFQALLAIAAKYRNQLDARIGALPPALQEAVNAAAAEHAEREERREQSQAAAAAIDYAGLFAAFDKVTFEPPTKKGRFTYDDKKFFNSLKRQALDGKALSEKQNAALRRMAQKYRGELTDPALVDRILEIPAAAEAAESTGSAAPAAPNPEIARLLEGLSKVTQWAEPVKRGRFTYDDREFYESIAKQHASGRILSDRQVAALKKMAAKYSVKSEE</sequence>
<dbReference type="PROSITE" id="PS52039">
    <property type="entry name" value="TOPO_IA_2"/>
    <property type="match status" value="1"/>
</dbReference>
<dbReference type="AlphaFoldDB" id="A0A844FXL1"/>
<evidence type="ECO:0000256" key="6">
    <source>
        <dbReference type="ARBA" id="ARBA00023125"/>
    </source>
</evidence>
<dbReference type="Proteomes" id="UP000435649">
    <property type="component" value="Unassembled WGS sequence"/>
</dbReference>
<dbReference type="InterPro" id="IPR006171">
    <property type="entry name" value="TOPRIM_dom"/>
</dbReference>
<dbReference type="PANTHER" id="PTHR42785">
    <property type="entry name" value="DNA TOPOISOMERASE, TYPE IA, CORE"/>
    <property type="match status" value="1"/>
</dbReference>
<evidence type="ECO:0000256" key="3">
    <source>
        <dbReference type="ARBA" id="ARBA00022723"/>
    </source>
</evidence>
<keyword evidence="6 8" id="KW-0238">DNA-binding</keyword>
<dbReference type="PRINTS" id="PR00417">
    <property type="entry name" value="PRTPISMRASEI"/>
</dbReference>
<feature type="domain" description="Toprim" evidence="9">
    <location>
        <begin position="2"/>
        <end position="113"/>
    </location>
</feature>
<dbReference type="InterPro" id="IPR013825">
    <property type="entry name" value="Topo_IA_cen_sub2"/>
</dbReference>
<feature type="site" description="Interaction with DNA" evidence="8">
    <location>
        <position position="139"/>
    </location>
</feature>
<dbReference type="RefSeq" id="WP_106053163.1">
    <property type="nucleotide sequence ID" value="NZ_DBFCGB010000128.1"/>
</dbReference>
<dbReference type="NCBIfam" id="TIGR01051">
    <property type="entry name" value="topA_bact"/>
    <property type="match status" value="1"/>
</dbReference>
<evidence type="ECO:0000259" key="10">
    <source>
        <dbReference type="PROSITE" id="PS52039"/>
    </source>
</evidence>
<dbReference type="PROSITE" id="PS50880">
    <property type="entry name" value="TOPRIM"/>
    <property type="match status" value="1"/>
</dbReference>
<evidence type="ECO:0000313" key="12">
    <source>
        <dbReference type="Proteomes" id="UP000435649"/>
    </source>
</evidence>
<reference evidence="11 12" key="1">
    <citation type="submission" date="2019-08" db="EMBL/GenBank/DDBJ databases">
        <title>In-depth cultivation of the pig gut microbiome towards novel bacterial diversity and tailored functional studies.</title>
        <authorList>
            <person name="Wylensek D."/>
            <person name="Hitch T.C.A."/>
            <person name="Clavel T."/>
        </authorList>
    </citation>
    <scope>NUCLEOTIDE SEQUENCE [LARGE SCALE GENOMIC DNA]</scope>
    <source>
        <strain evidence="11 12">BBE-744-WT-12</strain>
    </source>
</reference>
<dbReference type="InterPro" id="IPR028612">
    <property type="entry name" value="Topoisom_1_IA"/>
</dbReference>
<feature type="site" description="Interaction with DNA" evidence="8">
    <location>
        <position position="140"/>
    </location>
</feature>
<dbReference type="InterPro" id="IPR034149">
    <property type="entry name" value="TOPRIM_TopoI"/>
</dbReference>
<evidence type="ECO:0000259" key="9">
    <source>
        <dbReference type="PROSITE" id="PS50880"/>
    </source>
</evidence>
<dbReference type="InterPro" id="IPR013497">
    <property type="entry name" value="Topo_IA_cen"/>
</dbReference>
<dbReference type="Gene3D" id="1.10.460.10">
    <property type="entry name" value="Topoisomerase I, domain 2"/>
    <property type="match status" value="1"/>
</dbReference>
<feature type="domain" description="Topo IA-type catalytic" evidence="10">
    <location>
        <begin position="129"/>
        <end position="566"/>
    </location>
</feature>
<evidence type="ECO:0000256" key="7">
    <source>
        <dbReference type="ARBA" id="ARBA00023235"/>
    </source>
</evidence>
<dbReference type="SMART" id="SM00437">
    <property type="entry name" value="TOP1Ac"/>
    <property type="match status" value="1"/>
</dbReference>
<feature type="active site" description="O-(5'-phospho-DNA)-tyrosine intermediate" evidence="8">
    <location>
        <position position="300"/>
    </location>
</feature>
<name>A0A844FXL1_9BACT</name>
<dbReference type="HAMAP" id="MF_00952">
    <property type="entry name" value="Topoisom_1_prok"/>
    <property type="match status" value="1"/>
</dbReference>
<keyword evidence="4" id="KW-0460">Magnesium</keyword>
<keyword evidence="5 8" id="KW-0799">Topoisomerase</keyword>
<feature type="site" description="Interaction with DNA" evidence="8">
    <location>
        <position position="32"/>
    </location>
</feature>
<keyword evidence="3" id="KW-0479">Metal-binding</keyword>
<dbReference type="CDD" id="cd00186">
    <property type="entry name" value="TOP1Ac"/>
    <property type="match status" value="1"/>
</dbReference>
<proteinExistence type="inferred from homology"/>
<dbReference type="PROSITE" id="PS00396">
    <property type="entry name" value="TOPO_IA_1"/>
    <property type="match status" value="1"/>
</dbReference>
<dbReference type="GO" id="GO:0046872">
    <property type="term" value="F:metal ion binding"/>
    <property type="evidence" value="ECO:0007669"/>
    <property type="project" value="UniProtKB-KW"/>
</dbReference>
<dbReference type="SMART" id="SM00436">
    <property type="entry name" value="TOP1Bc"/>
    <property type="match status" value="1"/>
</dbReference>
<dbReference type="Pfam" id="PF01131">
    <property type="entry name" value="Topoisom_bac"/>
    <property type="match status" value="1"/>
</dbReference>
<evidence type="ECO:0000256" key="8">
    <source>
        <dbReference type="HAMAP-Rule" id="MF_00952"/>
    </source>
</evidence>
<gene>
    <name evidence="8 11" type="primary">topA</name>
    <name evidence="11" type="ORF">FYJ85_00940</name>
</gene>
<feature type="site" description="Interaction with DNA" evidence="8">
    <location>
        <position position="143"/>
    </location>
</feature>
<dbReference type="EC" id="5.6.2.1" evidence="8"/>
<evidence type="ECO:0000256" key="2">
    <source>
        <dbReference type="ARBA" id="ARBA00009446"/>
    </source>
</evidence>
<dbReference type="InterPro" id="IPR023406">
    <property type="entry name" value="Topo_IA_AS"/>
</dbReference>
<comment type="similarity">
    <text evidence="2 8">Belongs to the type IA topoisomerase family.</text>
</comment>
<dbReference type="Gene3D" id="3.40.50.140">
    <property type="match status" value="1"/>
</dbReference>
<dbReference type="PANTHER" id="PTHR42785:SF1">
    <property type="entry name" value="DNA TOPOISOMERASE"/>
    <property type="match status" value="1"/>
</dbReference>
<dbReference type="CDD" id="cd03363">
    <property type="entry name" value="TOPRIM_TopoIA_TopoI"/>
    <property type="match status" value="1"/>
</dbReference>
<keyword evidence="7 8" id="KW-0413">Isomerase</keyword>
<dbReference type="SMART" id="SM00493">
    <property type="entry name" value="TOPRIM"/>
    <property type="match status" value="1"/>
</dbReference>
<comment type="caution">
    <text evidence="11">The sequence shown here is derived from an EMBL/GenBank/DDBJ whole genome shotgun (WGS) entry which is preliminary data.</text>
</comment>
<comment type="subunit">
    <text evidence="8">Monomer.</text>
</comment>
<dbReference type="GO" id="GO:0003917">
    <property type="term" value="F:DNA topoisomerase type I (single strand cut, ATP-independent) activity"/>
    <property type="evidence" value="ECO:0007669"/>
    <property type="project" value="UniProtKB-UniRule"/>
</dbReference>
<dbReference type="Pfam" id="PF01751">
    <property type="entry name" value="Toprim"/>
    <property type="match status" value="1"/>
</dbReference>
<feature type="site" description="Interaction with DNA" evidence="8">
    <location>
        <position position="148"/>
    </location>
</feature>
<dbReference type="InterPro" id="IPR000380">
    <property type="entry name" value="Topo_IA"/>
</dbReference>
<dbReference type="GO" id="GO:0003677">
    <property type="term" value="F:DNA binding"/>
    <property type="evidence" value="ECO:0007669"/>
    <property type="project" value="UniProtKB-KW"/>
</dbReference>
<protein>
    <recommendedName>
        <fullName evidence="8">DNA topoisomerase 1</fullName>
        <ecNumber evidence="8">5.6.2.1</ecNumber>
    </recommendedName>
    <alternativeName>
        <fullName evidence="8">DNA topoisomerase I</fullName>
    </alternativeName>
</protein>
<organism evidence="11 12">
    <name type="scientific">Victivallis lenta</name>
    <dbReference type="NCBI Taxonomy" id="2606640"/>
    <lineage>
        <taxon>Bacteria</taxon>
        <taxon>Pseudomonadati</taxon>
        <taxon>Lentisphaerota</taxon>
        <taxon>Lentisphaeria</taxon>
        <taxon>Victivallales</taxon>
        <taxon>Victivallaceae</taxon>
        <taxon>Victivallis</taxon>
    </lineage>
</organism>
<feature type="region of interest" description="Interaction with DNA" evidence="8">
    <location>
        <begin position="163"/>
        <end position="168"/>
    </location>
</feature>
<evidence type="ECO:0000256" key="5">
    <source>
        <dbReference type="ARBA" id="ARBA00023029"/>
    </source>
</evidence>
<dbReference type="InterPro" id="IPR003602">
    <property type="entry name" value="Topo_IA_DNA-bd_dom"/>
</dbReference>